<gene>
    <name evidence="1" type="ORF">SAMN02927914_05466</name>
</gene>
<dbReference type="RefSeq" id="WP_091584715.1">
    <property type="nucleotide sequence ID" value="NZ_FMXM01000022.1"/>
</dbReference>
<proteinExistence type="predicted"/>
<accession>A0A1G5ZM20</accession>
<dbReference type="STRING" id="1165689.SAMN02927914_05466"/>
<dbReference type="EMBL" id="FMXM01000022">
    <property type="protein sequence ID" value="SDA95630.1"/>
    <property type="molecule type" value="Genomic_DNA"/>
</dbReference>
<dbReference type="Proteomes" id="UP000198588">
    <property type="component" value="Unassembled WGS sequence"/>
</dbReference>
<reference evidence="1 2" key="1">
    <citation type="submission" date="2016-10" db="EMBL/GenBank/DDBJ databases">
        <authorList>
            <person name="de Groot N.N."/>
        </authorList>
    </citation>
    <scope>NUCLEOTIDE SEQUENCE [LARGE SCALE GENOMIC DNA]</scope>
    <source>
        <strain evidence="1 2">CGMCC 1.12097</strain>
    </source>
</reference>
<organism evidence="1 2">
    <name type="scientific">Mesorhizobium qingshengii</name>
    <dbReference type="NCBI Taxonomy" id="1165689"/>
    <lineage>
        <taxon>Bacteria</taxon>
        <taxon>Pseudomonadati</taxon>
        <taxon>Pseudomonadota</taxon>
        <taxon>Alphaproteobacteria</taxon>
        <taxon>Hyphomicrobiales</taxon>
        <taxon>Phyllobacteriaceae</taxon>
        <taxon>Mesorhizobium</taxon>
    </lineage>
</organism>
<sequence>MPAFDPPDVRTLFSKVMGASPSDIKLVAQRLHDHAFEPRMSAEETRQLVVSLGYDSLDAFCADIGLPAHIAERWSRFGVSGEMKQVFALLAAQRRRVAEAIAEFESMTHVGVEDFLRERGLI</sequence>
<name>A0A1G5ZM20_9HYPH</name>
<evidence type="ECO:0000313" key="1">
    <source>
        <dbReference type="EMBL" id="SDA95630.1"/>
    </source>
</evidence>
<protein>
    <submittedName>
        <fullName evidence="1">Uncharacterized protein</fullName>
    </submittedName>
</protein>
<evidence type="ECO:0000313" key="2">
    <source>
        <dbReference type="Proteomes" id="UP000198588"/>
    </source>
</evidence>
<dbReference type="OrthoDB" id="8029962at2"/>
<dbReference type="AlphaFoldDB" id="A0A1G5ZM20"/>